<protein>
    <recommendedName>
        <fullName evidence="4">SpaA-like prealbumin fold domain-containing protein</fullName>
    </recommendedName>
</protein>
<evidence type="ECO:0000313" key="5">
    <source>
        <dbReference type="EMBL" id="MCG4529247.1"/>
    </source>
</evidence>
<feature type="domain" description="SpaA-like prealbumin fold" evidence="4">
    <location>
        <begin position="577"/>
        <end position="664"/>
    </location>
</feature>
<feature type="domain" description="SpaA-like prealbumin fold" evidence="4">
    <location>
        <begin position="1297"/>
        <end position="1374"/>
    </location>
</feature>
<feature type="domain" description="SpaA-like prealbumin fold" evidence="4">
    <location>
        <begin position="1027"/>
        <end position="1112"/>
    </location>
</feature>
<reference evidence="5 6" key="1">
    <citation type="submission" date="2022-01" db="EMBL/GenBank/DDBJ databases">
        <title>Collection of gut derived symbiotic bacterial strains cultured from healthy donors.</title>
        <authorList>
            <person name="Lin H."/>
            <person name="Kohout C."/>
            <person name="Waligurski E."/>
            <person name="Pamer E.G."/>
        </authorList>
    </citation>
    <scope>NUCLEOTIDE SEQUENCE [LARGE SCALE GENOMIC DNA]</scope>
    <source>
        <strain evidence="5 6">DFI.3.7</strain>
    </source>
</reference>
<dbReference type="SUPFAM" id="SSF49478">
    <property type="entry name" value="Cna protein B-type domain"/>
    <property type="match status" value="13"/>
</dbReference>
<dbReference type="InterPro" id="IPR041033">
    <property type="entry name" value="SpaA_PFL_dom_1"/>
</dbReference>
<evidence type="ECO:0000256" key="3">
    <source>
        <dbReference type="ARBA" id="ARBA00022729"/>
    </source>
</evidence>
<feature type="domain" description="SpaA-like prealbumin fold" evidence="4">
    <location>
        <begin position="298"/>
        <end position="390"/>
    </location>
</feature>
<dbReference type="PANTHER" id="PTHR36108">
    <property type="entry name" value="COLOSSIN-B-RELATED"/>
    <property type="match status" value="1"/>
</dbReference>
<comment type="similarity">
    <text evidence="1">Belongs to the serine-aspartate repeat-containing protein (SDr) family.</text>
</comment>
<evidence type="ECO:0000256" key="1">
    <source>
        <dbReference type="ARBA" id="ARBA00007257"/>
    </source>
</evidence>
<feature type="domain" description="SpaA-like prealbumin fold" evidence="4">
    <location>
        <begin position="487"/>
        <end position="573"/>
    </location>
</feature>
<feature type="domain" description="SpaA-like prealbumin fold" evidence="4">
    <location>
        <begin position="760"/>
        <end position="843"/>
    </location>
</feature>
<dbReference type="InterPro" id="IPR013783">
    <property type="entry name" value="Ig-like_fold"/>
</dbReference>
<keyword evidence="6" id="KW-1185">Reference proteome</keyword>
<gene>
    <name evidence="5" type="ORF">L0P79_19690</name>
</gene>
<feature type="domain" description="SpaA-like prealbumin fold" evidence="4">
    <location>
        <begin position="939"/>
        <end position="1022"/>
    </location>
</feature>
<evidence type="ECO:0000256" key="2">
    <source>
        <dbReference type="ARBA" id="ARBA00022525"/>
    </source>
</evidence>
<dbReference type="RefSeq" id="WP_238075486.1">
    <property type="nucleotide sequence ID" value="NZ_JAKNJB010000074.1"/>
</dbReference>
<feature type="domain" description="SpaA-like prealbumin fold" evidence="4">
    <location>
        <begin position="1566"/>
        <end position="1648"/>
    </location>
</feature>
<dbReference type="PANTHER" id="PTHR36108:SF13">
    <property type="entry name" value="COLOSSIN-B-RELATED"/>
    <property type="match status" value="1"/>
</dbReference>
<feature type="domain" description="SpaA-like prealbumin fold" evidence="4">
    <location>
        <begin position="199"/>
        <end position="293"/>
    </location>
</feature>
<dbReference type="SUPFAM" id="SSF117074">
    <property type="entry name" value="Hypothetical protein PA1324"/>
    <property type="match status" value="1"/>
</dbReference>
<feature type="domain" description="SpaA-like prealbumin fold" evidence="4">
    <location>
        <begin position="395"/>
        <end position="468"/>
    </location>
</feature>
<evidence type="ECO:0000259" key="4">
    <source>
        <dbReference type="Pfam" id="PF17802"/>
    </source>
</evidence>
<comment type="caution">
    <text evidence="5">The sequence shown here is derived from an EMBL/GenBank/DDBJ whole genome shotgun (WGS) entry which is preliminary data.</text>
</comment>
<dbReference type="Gene3D" id="2.60.40.10">
    <property type="entry name" value="Immunoglobulins"/>
    <property type="match status" value="18"/>
</dbReference>
<organism evidence="5 6">
    <name type="scientific">Intestinimonas massiliensis</name>
    <name type="common">ex Afouda et al. 2020</name>
    <dbReference type="NCBI Taxonomy" id="1673721"/>
    <lineage>
        <taxon>Bacteria</taxon>
        <taxon>Bacillati</taxon>
        <taxon>Bacillota</taxon>
        <taxon>Clostridia</taxon>
        <taxon>Eubacteriales</taxon>
        <taxon>Intestinimonas</taxon>
    </lineage>
</organism>
<feature type="domain" description="SpaA-like prealbumin fold" evidence="4">
    <location>
        <begin position="1482"/>
        <end position="1554"/>
    </location>
</feature>
<feature type="domain" description="SpaA-like prealbumin fold" evidence="4">
    <location>
        <begin position="669"/>
        <end position="754"/>
    </location>
</feature>
<sequence length="1937" mass="210167">GAVFEVKIDETPIGTFGPTGPDGTIIIDHDTYGKYLNENQESWTVSVREVQAPDGYLIDDANWKSVEFHRGQEMLPFVFTDTGYPEIVIRKSDRETEERLEGATFDIKIDAGASFSLTKQTDENGEIHITYDDYERFIGDIVWDRGWTVAVTETVMPDKYNRDPQPESDGGAGFTVTKQLLPGQTLLEFDFTDTHYRDLLVVKSDASNSWRLADAKFKLESINLDDPAAGGTVSREGATDANGELLFEDLPNGTYKLTELTPPTGYDMPDPHEWTVTVTSMSDRVIQIAVENEPREGLTITKHDAITGKPLAGVEFSIRYLGDGNDSTNTSNEPRTYTTDSNGIIHLPDAVPGWYQIIETRVPDGYIIDSEPRLVQLVNAHDTVVVNYHNYQDTQLIILKKDNQTGLPLAGARFMVTTAGGNFIADLVTGSTGYATLNGLEPGSYVVKEVEAPDGHIIDSTPQAFELRVGQTEPVFLVFGNDGKTTLYIRKEDAQTRLPVAGAVFKLSRVNGEVIKDRLETGMDGLASIGDLLPGDYVVEEIEAPKGYLLSENPKQNVSLEAGEVATVLFRNNKPGGVAILKQDAMSGLPLEGAKFTVTRLDGSPVGKEPYYVTGKDGYIRVPDLEAGYYYVQEIEAPDGYLLDNTRHQVRVENFEVTLLQLKNYEKTTLVVEKVDAQSKVPLAGAEFGLFAMDGKQIGDTFITGANGKANLTGIEPGWYILKELKAPIGYVLNEEEFRVEVKEGQPTTITVPNTPESGITVRKVDASTKNPLAGAQFELRDQNDKLLGSYQTDPTGSFVTVNVGPGTYYLIETKAPAGYTIANERTEVKVAEGEKPVVIIENHKDSSIQILKTDSVSGKYLDGAEFEVRELNTNRVVGAYTTDQAGIAFTEPLPAGNYIVTEIKAPCGYILDETHHHVEVKPDTPSILRVTNTALTGIMITKVSTVDDEPLMGAKFEIRTAEGRVLGEVTTDTTGTATYPIATPGVYYVKEVEQPDGYLLDETVHRVEVVEGQLATLVVENAPLASLVIFKGDADTGRGVAGAVFEVYHADGAFIGRYTTDAQGEALIRPIEPGHYIVREVAAPDGYELPNVTEKTITVKAGQINRVTFEDLAYGSLIVRLEDAADGSPLANGRFQLIAASTGTMIKEGVTANDGSIHWGNLPTGDYLIKQTYAPDGYTMTTTEKRETVVSNETRTVVFQNVTSGIVIEKLDRVTSAPLPNARFQVTRDSDNIVIGEYVTDEDGLALVGGLTPGMYTVEELAAPTGYEMDAPSQLVHVKASEFAHATFTDTPYAGITINAVDQSNKPLAGATIETYRQNGELINTWTTDNTGIVQTDKLTSGYYVIKVIKSPDGYTPNVTETTVQIQNGVAVNVRLVFNAGGTLNIYGVDAAEKGLAGMRVEVTTIEGTKAGTYTTDAAGIIRVPGLDAGWYVVTVTRAPDGYTLSEVNQSQNVEITSDGTAQVRFQFGKTYGVQIRTSVSQTGAMVPGVEYKVTKLDGSVVGAYTSDKAGLAYVDLAPGWYVIEQTRLPKGYENYALCAKRNVEVKADQPTIVDFVLTQLSGMRVKVVDGTSGSPIYGVKLVLKDGSGKIVDEYTTNNEGCITLRGALVDGTYTLTMISVPNGYTVDTVPKTIEVLNGQTAEVVWKLYNQAGQIQVHLTSTAYNATLDLAAGSNLPGAVFEIYDPFSYVVLATIETDSYGVAASPGLPIGRYIIREKTPAPYFGLSGKETEVYIKINNDVVRVEYQAAPMNLKVTHTVAGNANASAGSFSKYLFKAANNDSGDRLDNFFLNITIPTDAVRGGTLFTGKWSSDVAYNISYKTNMNDYRPMATGLSSASSYQYDLSSLALDVQSGEYVTDVRFEFGTVPAGFKVTSAPVFYGYVMPAVPNGYIIMMRSECGGQYNGYWKTESALCTTNVVNNNGGGKLPSTLPKTGY</sequence>
<proteinExistence type="inferred from homology"/>
<dbReference type="Proteomes" id="UP001200313">
    <property type="component" value="Unassembled WGS sequence"/>
</dbReference>
<name>A0ABS9MEL6_9FIRM</name>
<keyword evidence="3" id="KW-0732">Signal</keyword>
<feature type="domain" description="SpaA-like prealbumin fold" evidence="4">
    <location>
        <begin position="1673"/>
        <end position="1746"/>
    </location>
</feature>
<feature type="non-terminal residue" evidence="5">
    <location>
        <position position="1"/>
    </location>
</feature>
<feature type="domain" description="SpaA-like prealbumin fold" evidence="4">
    <location>
        <begin position="848"/>
        <end position="933"/>
    </location>
</feature>
<evidence type="ECO:0000313" key="6">
    <source>
        <dbReference type="Proteomes" id="UP001200313"/>
    </source>
</evidence>
<dbReference type="Pfam" id="PF17802">
    <property type="entry name" value="SpaA"/>
    <property type="match status" value="17"/>
</dbReference>
<feature type="domain" description="SpaA-like prealbumin fold" evidence="4">
    <location>
        <begin position="1384"/>
        <end position="1467"/>
    </location>
</feature>
<feature type="domain" description="SpaA-like prealbumin fold" evidence="4">
    <location>
        <begin position="1120"/>
        <end position="1202"/>
    </location>
</feature>
<accession>A0ABS9MEL6</accession>
<dbReference type="EMBL" id="JAKNJB010000074">
    <property type="protein sequence ID" value="MCG4529247.1"/>
    <property type="molecule type" value="Genomic_DNA"/>
</dbReference>
<keyword evidence="2" id="KW-0964">Secreted</keyword>
<feature type="domain" description="SpaA-like prealbumin fold" evidence="4">
    <location>
        <begin position="1207"/>
        <end position="1291"/>
    </location>
</feature>